<evidence type="ECO:0000313" key="1">
    <source>
        <dbReference type="EMBL" id="MFD2200959.1"/>
    </source>
</evidence>
<keyword evidence="2" id="KW-1185">Reference proteome</keyword>
<gene>
    <name evidence="1" type="ORF">ACFSKV_05225</name>
</gene>
<dbReference type="EMBL" id="JBHUIV010000010">
    <property type="protein sequence ID" value="MFD2200959.1"/>
    <property type="molecule type" value="Genomic_DNA"/>
</dbReference>
<proteinExistence type="predicted"/>
<dbReference type="PROSITE" id="PS51257">
    <property type="entry name" value="PROKAR_LIPOPROTEIN"/>
    <property type="match status" value="1"/>
</dbReference>
<dbReference type="Proteomes" id="UP001597414">
    <property type="component" value="Unassembled WGS sequence"/>
</dbReference>
<protein>
    <submittedName>
        <fullName evidence="1">Uncharacterized protein</fullName>
    </submittedName>
</protein>
<dbReference type="RefSeq" id="WP_380800845.1">
    <property type="nucleotide sequence ID" value="NZ_JBHUIV010000010.1"/>
</dbReference>
<reference evidence="2" key="1">
    <citation type="journal article" date="2019" name="Int. J. Syst. Evol. Microbiol.">
        <title>The Global Catalogue of Microorganisms (GCM) 10K type strain sequencing project: providing services to taxonomists for standard genome sequencing and annotation.</title>
        <authorList>
            <consortium name="The Broad Institute Genomics Platform"/>
            <consortium name="The Broad Institute Genome Sequencing Center for Infectious Disease"/>
            <person name="Wu L."/>
            <person name="Ma J."/>
        </authorList>
    </citation>
    <scope>NUCLEOTIDE SEQUENCE [LARGE SCALE GENOMIC DNA]</scope>
    <source>
        <strain evidence="2">KCTC 19812</strain>
    </source>
</reference>
<comment type="caution">
    <text evidence="1">The sequence shown here is derived from an EMBL/GenBank/DDBJ whole genome shotgun (WGS) entry which is preliminary data.</text>
</comment>
<sequence>MNSIKKISLFLSFSIGLILFGCLPKEKIIQKENDPNINQKEFRSFNKPKTEKLVISNSASSYQAYLNASDKILSSQREKLNVLQSGYESSLKGNNIQVFKEIYYLKKNNLSLKVRLGNLKGLSYSEFTLEKESINLDIAKMDIEIKRLEMALN</sequence>
<organism evidence="1 2">
    <name type="scientific">Shivajiella indica</name>
    <dbReference type="NCBI Taxonomy" id="872115"/>
    <lineage>
        <taxon>Bacteria</taxon>
        <taxon>Pseudomonadati</taxon>
        <taxon>Bacteroidota</taxon>
        <taxon>Cytophagia</taxon>
        <taxon>Cytophagales</taxon>
        <taxon>Cyclobacteriaceae</taxon>
        <taxon>Shivajiella</taxon>
    </lineage>
</organism>
<accession>A0ABW5B669</accession>
<evidence type="ECO:0000313" key="2">
    <source>
        <dbReference type="Proteomes" id="UP001597414"/>
    </source>
</evidence>
<name>A0ABW5B669_9BACT</name>